<gene>
    <name evidence="2" type="ORF">BS50DRAFT_667564</name>
</gene>
<organism evidence="2 3">
    <name type="scientific">Corynespora cassiicola Philippines</name>
    <dbReference type="NCBI Taxonomy" id="1448308"/>
    <lineage>
        <taxon>Eukaryota</taxon>
        <taxon>Fungi</taxon>
        <taxon>Dikarya</taxon>
        <taxon>Ascomycota</taxon>
        <taxon>Pezizomycotina</taxon>
        <taxon>Dothideomycetes</taxon>
        <taxon>Pleosporomycetidae</taxon>
        <taxon>Pleosporales</taxon>
        <taxon>Corynesporascaceae</taxon>
        <taxon>Corynespora</taxon>
    </lineage>
</organism>
<evidence type="ECO:0000256" key="1">
    <source>
        <dbReference type="SAM" id="SignalP"/>
    </source>
</evidence>
<dbReference type="AlphaFoldDB" id="A0A2T2NP82"/>
<accession>A0A2T2NP82</accession>
<feature type="chain" id="PRO_5015783822" evidence="1">
    <location>
        <begin position="27"/>
        <end position="299"/>
    </location>
</feature>
<protein>
    <submittedName>
        <fullName evidence="2">Uncharacterized protein</fullName>
    </submittedName>
</protein>
<keyword evidence="1" id="KW-0732">Signal</keyword>
<evidence type="ECO:0000313" key="3">
    <source>
        <dbReference type="Proteomes" id="UP000240883"/>
    </source>
</evidence>
<proteinExistence type="predicted"/>
<dbReference type="Proteomes" id="UP000240883">
    <property type="component" value="Unassembled WGS sequence"/>
</dbReference>
<name>A0A2T2NP82_CORCC</name>
<sequence length="299" mass="33009">MTSHDLLLSLIYSLFCTIFWGGRVEGIIWDVIPQNISCPSAQRHYNATTSFPRSGFFGGEYLTYHTGLYQSSHPKGEVGQFFWVDTTGGHDLGNRPGFTSAVQILYNFDSATMERAKNDAVGQQCLGVLSNKTFTHHSTWNNVFEYGNGSSSNDFFKDSGCQSLLTTSAITLPLTWDPEVKFVNCANSTNHNEVGKNPFASLALNQGYSDGADFAKYDLMAGKAFFMRIAQWGVKNGVYVGSHQFICFKNMRWAEGSRIPEGLRDNSSDVAPNTAAVGVRVNGWCWGFVAILTAFALFL</sequence>
<feature type="signal peptide" evidence="1">
    <location>
        <begin position="1"/>
        <end position="26"/>
    </location>
</feature>
<reference evidence="2 3" key="1">
    <citation type="journal article" date="2018" name="Front. Microbiol.">
        <title>Genome-Wide Analysis of Corynespora cassiicola Leaf Fall Disease Putative Effectors.</title>
        <authorList>
            <person name="Lopez D."/>
            <person name="Ribeiro S."/>
            <person name="Label P."/>
            <person name="Fumanal B."/>
            <person name="Venisse J.S."/>
            <person name="Kohler A."/>
            <person name="de Oliveira R.R."/>
            <person name="Labutti K."/>
            <person name="Lipzen A."/>
            <person name="Lail K."/>
            <person name="Bauer D."/>
            <person name="Ohm R.A."/>
            <person name="Barry K.W."/>
            <person name="Spatafora J."/>
            <person name="Grigoriev I.V."/>
            <person name="Martin F.M."/>
            <person name="Pujade-Renaud V."/>
        </authorList>
    </citation>
    <scope>NUCLEOTIDE SEQUENCE [LARGE SCALE GENOMIC DNA]</scope>
    <source>
        <strain evidence="2 3">Philippines</strain>
    </source>
</reference>
<keyword evidence="3" id="KW-1185">Reference proteome</keyword>
<dbReference type="EMBL" id="KZ678135">
    <property type="protein sequence ID" value="PSN67241.1"/>
    <property type="molecule type" value="Genomic_DNA"/>
</dbReference>
<evidence type="ECO:0000313" key="2">
    <source>
        <dbReference type="EMBL" id="PSN67241.1"/>
    </source>
</evidence>